<dbReference type="EMBL" id="CBSY010000278">
    <property type="protein sequence ID" value="CDH21992.1"/>
    <property type="molecule type" value="Genomic_DNA"/>
</dbReference>
<dbReference type="SUPFAM" id="SSF140931">
    <property type="entry name" value="Fic-like"/>
    <property type="match status" value="1"/>
</dbReference>
<dbReference type="GO" id="GO:0051302">
    <property type="term" value="P:regulation of cell division"/>
    <property type="evidence" value="ECO:0007669"/>
    <property type="project" value="TreeGrafter"/>
</dbReference>
<reference evidence="9" key="1">
    <citation type="submission" date="2013-07" db="EMBL/GenBank/DDBJ databases">
        <title>Sub-species coevolution in mutualistic symbiosis.</title>
        <authorList>
            <person name="Murfin K."/>
            <person name="Klassen J."/>
            <person name="Lee M."/>
            <person name="Forst S."/>
            <person name="Stock P."/>
            <person name="Goodrich-Blair H."/>
        </authorList>
    </citation>
    <scope>NUCLEOTIDE SEQUENCE [LARGE SCALE GENOMIC DNA]</scope>
    <source>
        <strain evidence="9">Kraussei Quebec</strain>
    </source>
</reference>
<name>A0A077PN98_XENBV</name>
<evidence type="ECO:0000256" key="4">
    <source>
        <dbReference type="ARBA" id="ARBA00022840"/>
    </source>
</evidence>
<evidence type="ECO:0000256" key="3">
    <source>
        <dbReference type="ARBA" id="ARBA00022741"/>
    </source>
</evidence>
<evidence type="ECO:0000313" key="9">
    <source>
        <dbReference type="EMBL" id="CDH21992.1"/>
    </source>
</evidence>
<feature type="domain" description="Fido" evidence="8">
    <location>
        <begin position="53"/>
        <end position="199"/>
    </location>
</feature>
<dbReference type="Pfam" id="PF02661">
    <property type="entry name" value="Fic"/>
    <property type="match status" value="1"/>
</dbReference>
<evidence type="ECO:0000313" key="10">
    <source>
        <dbReference type="Proteomes" id="UP000028500"/>
    </source>
</evidence>
<dbReference type="RefSeq" id="WP_038244911.1">
    <property type="nucleotide sequence ID" value="NZ_CAWLZI010000082.1"/>
</dbReference>
<keyword evidence="4" id="KW-0067">ATP-binding</keyword>
<keyword evidence="2" id="KW-0548">Nucleotidyltransferase</keyword>
<comment type="catalytic activity">
    <reaction evidence="6">
        <text>L-threonyl-[protein] + ATP = 3-O-(5'-adenylyl)-L-threonyl-[protein] + diphosphate</text>
        <dbReference type="Rhea" id="RHEA:54292"/>
        <dbReference type="Rhea" id="RHEA-COMP:11060"/>
        <dbReference type="Rhea" id="RHEA-COMP:13847"/>
        <dbReference type="ChEBI" id="CHEBI:30013"/>
        <dbReference type="ChEBI" id="CHEBI:30616"/>
        <dbReference type="ChEBI" id="CHEBI:33019"/>
        <dbReference type="ChEBI" id="CHEBI:138113"/>
        <dbReference type="EC" id="2.7.7.108"/>
    </reaction>
</comment>
<evidence type="ECO:0000256" key="5">
    <source>
        <dbReference type="ARBA" id="ARBA00034531"/>
    </source>
</evidence>
<dbReference type="Gene3D" id="1.10.3290.10">
    <property type="entry name" value="Fido-like domain"/>
    <property type="match status" value="1"/>
</dbReference>
<dbReference type="AlphaFoldDB" id="A0A077PN98"/>
<sequence length="199" mass="23805">MDKYDVSYDQYCYDNSSVLKNKLNINDIYGFEKAERDITSITILKVSYSPPPYNIYYFKLLHKAIFSEIFDWAGKIRTVDISKNNTRFCNVNRIEPEVEKLFSQLENEQWLIGLEKEEFCKKLAEYYCEFNMIHPFREGNGRVQRLFFEHLALSAGYELDWQDIEVTEWINTNIDGVFVNYEPMKIIFKRIIKVAVNYF</sequence>
<dbReference type="GO" id="GO:0070733">
    <property type="term" value="F:AMPylase activity"/>
    <property type="evidence" value="ECO:0007669"/>
    <property type="project" value="UniProtKB-EC"/>
</dbReference>
<dbReference type="InterPro" id="IPR036597">
    <property type="entry name" value="Fido-like_dom_sf"/>
</dbReference>
<dbReference type="OrthoDB" id="9807853at2"/>
<proteinExistence type="predicted"/>
<dbReference type="PROSITE" id="PS51459">
    <property type="entry name" value="FIDO"/>
    <property type="match status" value="1"/>
</dbReference>
<evidence type="ECO:0000256" key="6">
    <source>
        <dbReference type="ARBA" id="ARBA00047939"/>
    </source>
</evidence>
<dbReference type="GO" id="GO:0005524">
    <property type="term" value="F:ATP binding"/>
    <property type="evidence" value="ECO:0007669"/>
    <property type="project" value="UniProtKB-KW"/>
</dbReference>
<keyword evidence="1" id="KW-0808">Transferase</keyword>
<gene>
    <name evidence="9" type="primary">fic</name>
    <name evidence="9" type="ORF">XBKQ1_850054</name>
</gene>
<keyword evidence="10" id="KW-1185">Reference proteome</keyword>
<comment type="catalytic activity">
    <reaction evidence="7">
        <text>L-tyrosyl-[protein] + ATP = O-(5'-adenylyl)-L-tyrosyl-[protein] + diphosphate</text>
        <dbReference type="Rhea" id="RHEA:54288"/>
        <dbReference type="Rhea" id="RHEA-COMP:10136"/>
        <dbReference type="Rhea" id="RHEA-COMP:13846"/>
        <dbReference type="ChEBI" id="CHEBI:30616"/>
        <dbReference type="ChEBI" id="CHEBI:33019"/>
        <dbReference type="ChEBI" id="CHEBI:46858"/>
        <dbReference type="ChEBI" id="CHEBI:83624"/>
        <dbReference type="EC" id="2.7.7.108"/>
    </reaction>
</comment>
<evidence type="ECO:0000256" key="7">
    <source>
        <dbReference type="ARBA" id="ARBA00048696"/>
    </source>
</evidence>
<comment type="caution">
    <text evidence="9">The sequence shown here is derived from an EMBL/GenBank/DDBJ whole genome shotgun (WGS) entry which is preliminary data.</text>
</comment>
<dbReference type="EC" id="2.7.7.108" evidence="5"/>
<evidence type="ECO:0000256" key="1">
    <source>
        <dbReference type="ARBA" id="ARBA00022679"/>
    </source>
</evidence>
<evidence type="ECO:0000259" key="8">
    <source>
        <dbReference type="PROSITE" id="PS51459"/>
    </source>
</evidence>
<dbReference type="PANTHER" id="PTHR39560:SF1">
    <property type="entry name" value="PROTEIN ADENYLYLTRANSFERASE FIC-RELATED"/>
    <property type="match status" value="1"/>
</dbReference>
<keyword evidence="3" id="KW-0547">Nucleotide-binding</keyword>
<accession>A0A077PN98</accession>
<dbReference type="PANTHER" id="PTHR39560">
    <property type="entry name" value="PROTEIN ADENYLYLTRANSFERASE FIC-RELATED"/>
    <property type="match status" value="1"/>
</dbReference>
<dbReference type="Proteomes" id="UP000028500">
    <property type="component" value="Unassembled WGS sequence"/>
</dbReference>
<protein>
    <recommendedName>
        <fullName evidence="5">protein adenylyltransferase</fullName>
        <ecNumber evidence="5">2.7.7.108</ecNumber>
    </recommendedName>
</protein>
<evidence type="ECO:0000256" key="2">
    <source>
        <dbReference type="ARBA" id="ARBA00022695"/>
    </source>
</evidence>
<dbReference type="InterPro" id="IPR003812">
    <property type="entry name" value="Fido"/>
</dbReference>
<organism evidence="9 10">
    <name type="scientific">Xenorhabdus bovienii str. kraussei Quebec</name>
    <dbReference type="NCBI Taxonomy" id="1398203"/>
    <lineage>
        <taxon>Bacteria</taxon>
        <taxon>Pseudomonadati</taxon>
        <taxon>Pseudomonadota</taxon>
        <taxon>Gammaproteobacteria</taxon>
        <taxon>Enterobacterales</taxon>
        <taxon>Morganellaceae</taxon>
        <taxon>Xenorhabdus</taxon>
    </lineage>
</organism>
<dbReference type="NCBIfam" id="NF007672">
    <property type="entry name" value="PRK10347.1"/>
    <property type="match status" value="1"/>
</dbReference>
<dbReference type="HOGENOM" id="CLU_080158_0_2_6"/>